<dbReference type="EMBL" id="CYKH01000823">
    <property type="protein sequence ID" value="CUG45892.1"/>
    <property type="molecule type" value="Genomic_DNA"/>
</dbReference>
<name>A0A0S4IXT9_BODSA</name>
<gene>
    <name evidence="1" type="ORF">BSAL_79700</name>
</gene>
<dbReference type="VEuPathDB" id="TriTrypDB:BSAL_79700"/>
<keyword evidence="2" id="KW-1185">Reference proteome</keyword>
<feature type="non-terminal residue" evidence="1">
    <location>
        <position position="1"/>
    </location>
</feature>
<organism evidence="1 2">
    <name type="scientific">Bodo saltans</name>
    <name type="common">Flagellated protozoan</name>
    <dbReference type="NCBI Taxonomy" id="75058"/>
    <lineage>
        <taxon>Eukaryota</taxon>
        <taxon>Discoba</taxon>
        <taxon>Euglenozoa</taxon>
        <taxon>Kinetoplastea</taxon>
        <taxon>Metakinetoplastina</taxon>
        <taxon>Eubodonida</taxon>
        <taxon>Bodonidae</taxon>
        <taxon>Bodo</taxon>
    </lineage>
</organism>
<dbReference type="Proteomes" id="UP000051952">
    <property type="component" value="Unassembled WGS sequence"/>
</dbReference>
<protein>
    <submittedName>
        <fullName evidence="1">Uncharacterized protein</fullName>
    </submittedName>
</protein>
<evidence type="ECO:0000313" key="2">
    <source>
        <dbReference type="Proteomes" id="UP000051952"/>
    </source>
</evidence>
<evidence type="ECO:0000313" key="1">
    <source>
        <dbReference type="EMBL" id="CUG45892.1"/>
    </source>
</evidence>
<dbReference type="AlphaFoldDB" id="A0A0S4IXT9"/>
<proteinExistence type="predicted"/>
<reference evidence="2" key="1">
    <citation type="submission" date="2015-09" db="EMBL/GenBank/DDBJ databases">
        <authorList>
            <consortium name="Pathogen Informatics"/>
        </authorList>
    </citation>
    <scope>NUCLEOTIDE SEQUENCE [LARGE SCALE GENOMIC DNA]</scope>
    <source>
        <strain evidence="2">Lake Konstanz</strain>
    </source>
</reference>
<sequence>EPLFSVKRKKQLKLDENASSLLSSLSKPHQHPNAKNLFWSWLTVGRSYFACAAMAR</sequence>
<accession>A0A0S4IXT9</accession>